<dbReference type="EMBL" id="ML182325">
    <property type="protein sequence ID" value="THU75345.1"/>
    <property type="molecule type" value="Genomic_DNA"/>
</dbReference>
<name>A0A4V4HAF3_DENBC</name>
<sequence>MTIIDADAPCPDTVEGSVIIRNKNGNPIGEFYYLLRESSSTKPNNSSKLPHLTKYLNNGSFSPLKTR</sequence>
<accession>A0A4V4HAF3</accession>
<reference evidence="2 3" key="1">
    <citation type="journal article" date="2019" name="Nat. Ecol. Evol.">
        <title>Megaphylogeny resolves global patterns of mushroom evolution.</title>
        <authorList>
            <person name="Varga T."/>
            <person name="Krizsan K."/>
            <person name="Foldi C."/>
            <person name="Dima B."/>
            <person name="Sanchez-Garcia M."/>
            <person name="Sanchez-Ramirez S."/>
            <person name="Szollosi G.J."/>
            <person name="Szarkandi J.G."/>
            <person name="Papp V."/>
            <person name="Albert L."/>
            <person name="Andreopoulos W."/>
            <person name="Angelini C."/>
            <person name="Antonin V."/>
            <person name="Barry K.W."/>
            <person name="Bougher N.L."/>
            <person name="Buchanan P."/>
            <person name="Buyck B."/>
            <person name="Bense V."/>
            <person name="Catcheside P."/>
            <person name="Chovatia M."/>
            <person name="Cooper J."/>
            <person name="Damon W."/>
            <person name="Desjardin D."/>
            <person name="Finy P."/>
            <person name="Geml J."/>
            <person name="Haridas S."/>
            <person name="Hughes K."/>
            <person name="Justo A."/>
            <person name="Karasinski D."/>
            <person name="Kautmanova I."/>
            <person name="Kiss B."/>
            <person name="Kocsube S."/>
            <person name="Kotiranta H."/>
            <person name="LaButti K.M."/>
            <person name="Lechner B.E."/>
            <person name="Liimatainen K."/>
            <person name="Lipzen A."/>
            <person name="Lukacs Z."/>
            <person name="Mihaltcheva S."/>
            <person name="Morgado L.N."/>
            <person name="Niskanen T."/>
            <person name="Noordeloos M.E."/>
            <person name="Ohm R.A."/>
            <person name="Ortiz-Santana B."/>
            <person name="Ovrebo C."/>
            <person name="Racz N."/>
            <person name="Riley R."/>
            <person name="Savchenko A."/>
            <person name="Shiryaev A."/>
            <person name="Soop K."/>
            <person name="Spirin V."/>
            <person name="Szebenyi C."/>
            <person name="Tomsovsky M."/>
            <person name="Tulloss R.E."/>
            <person name="Uehling J."/>
            <person name="Grigoriev I.V."/>
            <person name="Vagvolgyi C."/>
            <person name="Papp T."/>
            <person name="Martin F.M."/>
            <person name="Miettinen O."/>
            <person name="Hibbett D.S."/>
            <person name="Nagy L.G."/>
        </authorList>
    </citation>
    <scope>NUCLEOTIDE SEQUENCE [LARGE SCALE GENOMIC DNA]</scope>
    <source>
        <strain evidence="2 3">CBS 962.96</strain>
    </source>
</reference>
<dbReference type="AlphaFoldDB" id="A0A4V4HAF3"/>
<proteinExistence type="predicted"/>
<feature type="compositionally biased region" description="Polar residues" evidence="1">
    <location>
        <begin position="55"/>
        <end position="67"/>
    </location>
</feature>
<feature type="compositionally biased region" description="Polar residues" evidence="1">
    <location>
        <begin position="39"/>
        <end position="48"/>
    </location>
</feature>
<evidence type="ECO:0000313" key="2">
    <source>
        <dbReference type="EMBL" id="THU75345.1"/>
    </source>
</evidence>
<gene>
    <name evidence="2" type="ORF">K435DRAFT_881022</name>
</gene>
<dbReference type="Proteomes" id="UP000297245">
    <property type="component" value="Unassembled WGS sequence"/>
</dbReference>
<keyword evidence="3" id="KW-1185">Reference proteome</keyword>
<feature type="region of interest" description="Disordered" evidence="1">
    <location>
        <begin position="39"/>
        <end position="67"/>
    </location>
</feature>
<dbReference type="OrthoDB" id="3129321at2759"/>
<organism evidence="2 3">
    <name type="scientific">Dendrothele bispora (strain CBS 962.96)</name>
    <dbReference type="NCBI Taxonomy" id="1314807"/>
    <lineage>
        <taxon>Eukaryota</taxon>
        <taxon>Fungi</taxon>
        <taxon>Dikarya</taxon>
        <taxon>Basidiomycota</taxon>
        <taxon>Agaricomycotina</taxon>
        <taxon>Agaricomycetes</taxon>
        <taxon>Agaricomycetidae</taxon>
        <taxon>Agaricales</taxon>
        <taxon>Agaricales incertae sedis</taxon>
        <taxon>Dendrothele</taxon>
    </lineage>
</organism>
<evidence type="ECO:0000313" key="3">
    <source>
        <dbReference type="Proteomes" id="UP000297245"/>
    </source>
</evidence>
<evidence type="ECO:0000256" key="1">
    <source>
        <dbReference type="SAM" id="MobiDB-lite"/>
    </source>
</evidence>
<protein>
    <submittedName>
        <fullName evidence="2">Uncharacterized protein</fullName>
    </submittedName>
</protein>